<dbReference type="AlphaFoldDB" id="G0SA66"/>
<feature type="compositionally biased region" description="Low complexity" evidence="2">
    <location>
        <begin position="95"/>
        <end position="105"/>
    </location>
</feature>
<feature type="compositionally biased region" description="Acidic residues" evidence="2">
    <location>
        <begin position="314"/>
        <end position="325"/>
    </location>
</feature>
<dbReference type="InterPro" id="IPR036638">
    <property type="entry name" value="HLH_DNA-bd_sf"/>
</dbReference>
<keyword evidence="1" id="KW-0175">Coiled coil</keyword>
<evidence type="ECO:0000256" key="2">
    <source>
        <dbReference type="SAM" id="MobiDB-lite"/>
    </source>
</evidence>
<dbReference type="Pfam" id="PF09427">
    <property type="entry name" value="DUF2014"/>
    <property type="match status" value="1"/>
</dbReference>
<dbReference type="OrthoDB" id="2133190at2759"/>
<dbReference type="STRING" id="759272.G0SA66"/>
<dbReference type="HOGENOM" id="CLU_008057_1_0_1"/>
<dbReference type="PROSITE" id="PS50888">
    <property type="entry name" value="BHLH"/>
    <property type="match status" value="1"/>
</dbReference>
<dbReference type="InterPro" id="IPR011598">
    <property type="entry name" value="bHLH_dom"/>
</dbReference>
<dbReference type="GO" id="GO:0045944">
    <property type="term" value="P:positive regulation of transcription by RNA polymerase II"/>
    <property type="evidence" value="ECO:0007669"/>
    <property type="project" value="InterPro"/>
</dbReference>
<organism evidence="5">
    <name type="scientific">Chaetomium thermophilum (strain DSM 1495 / CBS 144.50 / IMI 039719)</name>
    <name type="common">Thermochaetoides thermophila</name>
    <dbReference type="NCBI Taxonomy" id="759272"/>
    <lineage>
        <taxon>Eukaryota</taxon>
        <taxon>Fungi</taxon>
        <taxon>Dikarya</taxon>
        <taxon>Ascomycota</taxon>
        <taxon>Pezizomycotina</taxon>
        <taxon>Sordariomycetes</taxon>
        <taxon>Sordariomycetidae</taxon>
        <taxon>Sordariales</taxon>
        <taxon>Chaetomiaceae</taxon>
        <taxon>Thermochaetoides</taxon>
    </lineage>
</organism>
<feature type="region of interest" description="Disordered" evidence="2">
    <location>
        <begin position="245"/>
        <end position="339"/>
    </location>
</feature>
<dbReference type="InterPro" id="IPR052099">
    <property type="entry name" value="Regulatory_TF_Diverse"/>
</dbReference>
<dbReference type="Gene3D" id="4.10.280.10">
    <property type="entry name" value="Helix-loop-helix DNA-binding domain"/>
    <property type="match status" value="1"/>
</dbReference>
<dbReference type="RefSeq" id="XP_006694523.1">
    <property type="nucleotide sequence ID" value="XM_006694460.1"/>
</dbReference>
<proteinExistence type="predicted"/>
<name>G0SA66_CHATD</name>
<dbReference type="InterPro" id="IPR019006">
    <property type="entry name" value="Sre1_C"/>
</dbReference>
<dbReference type="SMART" id="SM00353">
    <property type="entry name" value="HLH"/>
    <property type="match status" value="1"/>
</dbReference>
<feature type="compositionally biased region" description="Low complexity" evidence="2">
    <location>
        <begin position="295"/>
        <end position="305"/>
    </location>
</feature>
<evidence type="ECO:0000259" key="3">
    <source>
        <dbReference type="PROSITE" id="PS50888"/>
    </source>
</evidence>
<gene>
    <name evidence="4" type="ORF">CTHT_0041170</name>
</gene>
<feature type="compositionally biased region" description="Polar residues" evidence="2">
    <location>
        <begin position="255"/>
        <end position="279"/>
    </location>
</feature>
<feature type="region of interest" description="Disordered" evidence="2">
    <location>
        <begin position="86"/>
        <end position="105"/>
    </location>
</feature>
<dbReference type="GO" id="GO:0032933">
    <property type="term" value="P:SREBP signaling pathway"/>
    <property type="evidence" value="ECO:0007669"/>
    <property type="project" value="InterPro"/>
</dbReference>
<dbReference type="Pfam" id="PF00010">
    <property type="entry name" value="HLH"/>
    <property type="match status" value="1"/>
</dbReference>
<dbReference type="CDD" id="cd11399">
    <property type="entry name" value="bHLHzip_scHMS1_like"/>
    <property type="match status" value="1"/>
</dbReference>
<accession>G0SA66</accession>
<evidence type="ECO:0000313" key="4">
    <source>
        <dbReference type="EMBL" id="EGS19638.1"/>
    </source>
</evidence>
<feature type="domain" description="BHLH" evidence="3">
    <location>
        <begin position="330"/>
        <end position="404"/>
    </location>
</feature>
<dbReference type="SUPFAM" id="SSF47459">
    <property type="entry name" value="HLH, helix-loop-helix DNA-binding domain"/>
    <property type="match status" value="1"/>
</dbReference>
<dbReference type="OMA" id="RVKTWDI"/>
<dbReference type="PANTHER" id="PTHR47336:SF2">
    <property type="entry name" value="TRANSCRIPTION FACTOR HMS1-RELATED"/>
    <property type="match status" value="1"/>
</dbReference>
<dbReference type="PANTHER" id="PTHR47336">
    <property type="entry name" value="TRANSCRIPTION FACTOR HMS1-RELATED"/>
    <property type="match status" value="1"/>
</dbReference>
<feature type="region of interest" description="Disordered" evidence="2">
    <location>
        <begin position="119"/>
        <end position="153"/>
    </location>
</feature>
<dbReference type="EMBL" id="GL988043">
    <property type="protein sequence ID" value="EGS19638.1"/>
    <property type="molecule type" value="Genomic_DNA"/>
</dbReference>
<sequence>MAGFDAATQTLLAALSGSSGLNNNFGLNPDDSLVDNFVDNGSGNGLGTPDANSVAATLGDTPASSGSAVPGARSGSGFGAVSAAGPGAGAGGSGTSSSVPPSAVTASLQLQQQPAFFNPVPPTQWVFQDTPPYDSPSSAGSPFGNVPPSAPQQSWELPVHHLNLAQQLLQPQPSPSPFFHPASTAVSSANVAAVAAATTANVPVTQSFAAPNLPVSEPETQRRIQNTLTPAQRERLKTITMPPHLQYHFPKSEGSPDSASSPQEAKGVTTASPTTLDPSKQNHDHASGTSHNADDNASNTNTNTNTRKRKSSADDDDDDDDEEIEVPPPVKKTAHNEIEKRYRTNLNDKIAALRDSVPSLRIMCKSARGEDTTEDREELHGLTPAHKLNKATVLSKATEYIKHLEKRNNRLIEEINSMQARIATFEKLFMAGAMTGQLPNPLQQTQPMQFNPASNPYMNNMNGMNMTAMNTPMATPQDANPPGMIPIPEDMKRIITAQQLNAGRPYPVPPAAAHFVQNPALLRQQHIQQQQQQAQARGWSPYFGKVMVGSLAGMMLIEALVENEKDRETTEGRGLFAIPVQLLAAFVRSTHFSIGGYYIDAKSIIAKLRLFTLLAIFLWVACSSFLDNMSFFRPPQKTKRAATAAAPVHFAPSLSSPLHVRRTAWLTAIQTVWVPQRNAFFEAAALLLKASKYALRCLIGDRAYLALTGLTEEQEAARVKAWSIALDAQLTGGDVDINKSRLTLTLFASGTLPDTPLRLMLKALHIRLLLWKLNGASWLANSVATTLARRKWNEARQLNQMIMSLVRKDTDDVLPEHLAVLLEQDCDDVLNDDIVQRAHNLAFNKPTTDDVMGGIPGMDSVVEDPAVRSPIDAVAAWYSTLLVHRALLNSLPKPQSPSDAAPAPTRSILNDVELAIKLAPIGSNAKVRALIARAVLVDGKRGTYIAAVLQALGPTTPYVKHTSAFLCTPYGLGALDADSHMALRCAMAMAQLGKFKGDLPRAAYMLIESILPHGCDIKTLSLLGYTAAFHLMEEISRHIKRDTCTDSMERLAGQLRIWIGSEEFGGGKVAGMTGEMRMRMVSRCLAVTKSVVGIQGAGCAVVDQGYVSMEDEDSLEDDGSGC</sequence>
<evidence type="ECO:0000313" key="5">
    <source>
        <dbReference type="Proteomes" id="UP000008066"/>
    </source>
</evidence>
<dbReference type="Proteomes" id="UP000008066">
    <property type="component" value="Unassembled WGS sequence"/>
</dbReference>
<dbReference type="GeneID" id="18258155"/>
<reference evidence="4 5" key="1">
    <citation type="journal article" date="2011" name="Cell">
        <title>Insight into structure and assembly of the nuclear pore complex by utilizing the genome of a eukaryotic thermophile.</title>
        <authorList>
            <person name="Amlacher S."/>
            <person name="Sarges P."/>
            <person name="Flemming D."/>
            <person name="van Noort V."/>
            <person name="Kunze R."/>
            <person name="Devos D.P."/>
            <person name="Arumugam M."/>
            <person name="Bork P."/>
            <person name="Hurt E."/>
        </authorList>
    </citation>
    <scope>NUCLEOTIDE SEQUENCE [LARGE SCALE GENOMIC DNA]</scope>
    <source>
        <strain evidence="5">DSM 1495 / CBS 144.50 / IMI 039719</strain>
    </source>
</reference>
<protein>
    <submittedName>
        <fullName evidence="4">Putative specific RNA polymerase II transcription factor</fullName>
    </submittedName>
</protein>
<evidence type="ECO:0000256" key="1">
    <source>
        <dbReference type="SAM" id="Coils"/>
    </source>
</evidence>
<feature type="coiled-coil region" evidence="1">
    <location>
        <begin position="394"/>
        <end position="428"/>
    </location>
</feature>
<dbReference type="eggNOG" id="KOG2588">
    <property type="taxonomic scope" value="Eukaryota"/>
</dbReference>
<feature type="region of interest" description="Disordered" evidence="2">
    <location>
        <begin position="44"/>
        <end position="74"/>
    </location>
</feature>
<dbReference type="GO" id="GO:0046983">
    <property type="term" value="F:protein dimerization activity"/>
    <property type="evidence" value="ECO:0007669"/>
    <property type="project" value="InterPro"/>
</dbReference>
<dbReference type="KEGG" id="cthr:CTHT_0041170"/>
<keyword evidence="5" id="KW-1185">Reference proteome</keyword>